<organism evidence="6 7">
    <name type="scientific">Paraburkholderia dinghuensis</name>
    <dbReference type="NCBI Taxonomy" id="2305225"/>
    <lineage>
        <taxon>Bacteria</taxon>
        <taxon>Pseudomonadati</taxon>
        <taxon>Pseudomonadota</taxon>
        <taxon>Betaproteobacteria</taxon>
        <taxon>Burkholderiales</taxon>
        <taxon>Burkholderiaceae</taxon>
        <taxon>Paraburkholderia</taxon>
    </lineage>
</organism>
<dbReference type="InterPro" id="IPR011990">
    <property type="entry name" value="TPR-like_helical_dom_sf"/>
</dbReference>
<dbReference type="InterPro" id="IPR019734">
    <property type="entry name" value="TPR_rpt"/>
</dbReference>
<feature type="repeat" description="TPR" evidence="3">
    <location>
        <begin position="118"/>
        <end position="151"/>
    </location>
</feature>
<feature type="region of interest" description="Disordered" evidence="4">
    <location>
        <begin position="218"/>
        <end position="247"/>
    </location>
</feature>
<proteinExistence type="predicted"/>
<dbReference type="Gene3D" id="1.25.40.10">
    <property type="entry name" value="Tetratricopeptide repeat domain"/>
    <property type="match status" value="1"/>
</dbReference>
<feature type="compositionally biased region" description="Polar residues" evidence="4">
    <location>
        <begin position="218"/>
        <end position="228"/>
    </location>
</feature>
<dbReference type="PROSITE" id="PS50005">
    <property type="entry name" value="TPR"/>
    <property type="match status" value="1"/>
</dbReference>
<evidence type="ECO:0000256" key="2">
    <source>
        <dbReference type="ARBA" id="ARBA00022803"/>
    </source>
</evidence>
<evidence type="ECO:0000256" key="4">
    <source>
        <dbReference type="SAM" id="MobiDB-lite"/>
    </source>
</evidence>
<reference evidence="6 7" key="1">
    <citation type="submission" date="2018-11" db="EMBL/GenBank/DDBJ databases">
        <title>Paraburkholderia sp. DHOA04, isolated from soil.</title>
        <authorList>
            <person name="Gao Z.-H."/>
            <person name="Qiu L.-H."/>
            <person name="Fu J.-C."/>
        </authorList>
    </citation>
    <scope>NUCLEOTIDE SEQUENCE [LARGE SCALE GENOMIC DNA]</scope>
    <source>
        <strain evidence="6 7">DHOA04</strain>
    </source>
</reference>
<evidence type="ECO:0000256" key="3">
    <source>
        <dbReference type="PROSITE-ProRule" id="PRU00339"/>
    </source>
</evidence>
<keyword evidence="7" id="KW-1185">Reference proteome</keyword>
<keyword evidence="5" id="KW-0732">Signal</keyword>
<protein>
    <submittedName>
        <fullName evidence="6">Tetratricopeptide repeat protein</fullName>
    </submittedName>
</protein>
<evidence type="ECO:0000313" key="6">
    <source>
        <dbReference type="EMBL" id="RQH07868.1"/>
    </source>
</evidence>
<dbReference type="OrthoDB" id="5294075at2"/>
<feature type="signal peptide" evidence="5">
    <location>
        <begin position="1"/>
        <end position="45"/>
    </location>
</feature>
<dbReference type="Pfam" id="PF13432">
    <property type="entry name" value="TPR_16"/>
    <property type="match status" value="2"/>
</dbReference>
<feature type="chain" id="PRO_5017925994" evidence="5">
    <location>
        <begin position="46"/>
        <end position="247"/>
    </location>
</feature>
<evidence type="ECO:0000256" key="5">
    <source>
        <dbReference type="SAM" id="SignalP"/>
    </source>
</evidence>
<keyword evidence="1" id="KW-0677">Repeat</keyword>
<dbReference type="SMART" id="SM00028">
    <property type="entry name" value="TPR"/>
    <property type="match status" value="2"/>
</dbReference>
<keyword evidence="2 3" id="KW-0802">TPR repeat</keyword>
<accession>A0A3N6MVC6</accession>
<evidence type="ECO:0000256" key="1">
    <source>
        <dbReference type="ARBA" id="ARBA00022737"/>
    </source>
</evidence>
<gene>
    <name evidence="6" type="ORF">D1Y85_07090</name>
</gene>
<dbReference type="SUPFAM" id="SSF48452">
    <property type="entry name" value="TPR-like"/>
    <property type="match status" value="1"/>
</dbReference>
<dbReference type="PANTHER" id="PTHR44858:SF1">
    <property type="entry name" value="UDP-N-ACETYLGLUCOSAMINE--PEPTIDE N-ACETYLGLUCOSAMINYLTRANSFERASE SPINDLY-RELATED"/>
    <property type="match status" value="1"/>
</dbReference>
<dbReference type="AlphaFoldDB" id="A0A3N6MVC6"/>
<dbReference type="PANTHER" id="PTHR44858">
    <property type="entry name" value="TETRATRICOPEPTIDE REPEAT PROTEIN 6"/>
    <property type="match status" value="1"/>
</dbReference>
<dbReference type="InterPro" id="IPR050498">
    <property type="entry name" value="Ycf3"/>
</dbReference>
<dbReference type="EMBL" id="RQIS01000004">
    <property type="protein sequence ID" value="RQH07868.1"/>
    <property type="molecule type" value="Genomic_DNA"/>
</dbReference>
<feature type="compositionally biased region" description="Pro residues" evidence="4">
    <location>
        <begin position="238"/>
        <end position="247"/>
    </location>
</feature>
<dbReference type="Proteomes" id="UP000272778">
    <property type="component" value="Unassembled WGS sequence"/>
</dbReference>
<name>A0A3N6MVC6_9BURK</name>
<comment type="caution">
    <text evidence="6">The sequence shown here is derived from an EMBL/GenBank/DDBJ whole genome shotgun (WGS) entry which is preliminary data.</text>
</comment>
<sequence length="247" mass="26099">MARSITPRPHPMKPSSGRTHRVATLAAAALASIAFVFGSAQMTHAAPPATADGTPEADAAIAQHNWAAALEALDARIKTNPHDVQAKFKRATILARLNRDDDAIAAFTELTQLYPELPEPYNNLAALFAKHGRFEEARVALETAVKANPSYGLAWENLGDLYLRLADASYRRATALGHASGTTQQRLASIQTIVTPSAAPKKPAVSPAATNEGETTNLIAPTLSNPSFQFGGPSGPFATPPYVAPSQ</sequence>
<evidence type="ECO:0000313" key="7">
    <source>
        <dbReference type="Proteomes" id="UP000272778"/>
    </source>
</evidence>